<dbReference type="PRINTS" id="PR00449">
    <property type="entry name" value="RASTRNSFRMNG"/>
</dbReference>
<dbReference type="PANTHER" id="PTHR47981">
    <property type="entry name" value="RAB FAMILY"/>
    <property type="match status" value="1"/>
</dbReference>
<evidence type="ECO:0000256" key="1">
    <source>
        <dbReference type="ARBA" id="ARBA00006270"/>
    </source>
</evidence>
<keyword evidence="4 6" id="KW-0449">Lipoprotein</keyword>
<dbReference type="AlphaFoldDB" id="A0A0L0D568"/>
<dbReference type="SUPFAM" id="SSF52540">
    <property type="entry name" value="P-loop containing nucleoside triphosphate hydrolases"/>
    <property type="match status" value="1"/>
</dbReference>
<keyword evidence="3 6" id="KW-0342">GTP-binding</keyword>
<dbReference type="EMBL" id="GL349445">
    <property type="protein sequence ID" value="KNC47211.1"/>
    <property type="molecule type" value="Genomic_DNA"/>
</dbReference>
<dbReference type="PROSITE" id="PS51419">
    <property type="entry name" value="RAB"/>
    <property type="match status" value="1"/>
</dbReference>
<dbReference type="PROSITE" id="PS51420">
    <property type="entry name" value="RHO"/>
    <property type="match status" value="1"/>
</dbReference>
<dbReference type="GO" id="GO:0045335">
    <property type="term" value="C:phagocytic vesicle"/>
    <property type="evidence" value="ECO:0007669"/>
    <property type="project" value="TreeGrafter"/>
</dbReference>
<dbReference type="GO" id="GO:0005525">
    <property type="term" value="F:GTP binding"/>
    <property type="evidence" value="ECO:0007669"/>
    <property type="project" value="UniProtKB-UniRule"/>
</dbReference>
<dbReference type="GO" id="GO:0003924">
    <property type="term" value="F:GTPase activity"/>
    <property type="evidence" value="ECO:0007669"/>
    <property type="project" value="UniProtKB-UniRule"/>
</dbReference>
<keyword evidence="5 6" id="KW-0636">Prenylation</keyword>
<dbReference type="Proteomes" id="UP000054408">
    <property type="component" value="Unassembled WGS sequence"/>
</dbReference>
<organism evidence="8 9">
    <name type="scientific">Thecamonas trahens ATCC 50062</name>
    <dbReference type="NCBI Taxonomy" id="461836"/>
    <lineage>
        <taxon>Eukaryota</taxon>
        <taxon>Apusozoa</taxon>
        <taxon>Apusomonadida</taxon>
        <taxon>Apusomonadidae</taxon>
        <taxon>Thecamonas</taxon>
    </lineage>
</organism>
<keyword evidence="9" id="KW-1185">Reference proteome</keyword>
<dbReference type="GO" id="GO:0008333">
    <property type="term" value="P:endosome to lysosome transport"/>
    <property type="evidence" value="ECO:0007669"/>
    <property type="project" value="TreeGrafter"/>
</dbReference>
<dbReference type="GO" id="GO:0005764">
    <property type="term" value="C:lysosome"/>
    <property type="evidence" value="ECO:0007669"/>
    <property type="project" value="TreeGrafter"/>
</dbReference>
<dbReference type="PROSITE" id="PS51417">
    <property type="entry name" value="ARF"/>
    <property type="match status" value="1"/>
</dbReference>
<dbReference type="GO" id="GO:0090385">
    <property type="term" value="P:phagosome-lysosome fusion"/>
    <property type="evidence" value="ECO:0007669"/>
    <property type="project" value="TreeGrafter"/>
</dbReference>
<evidence type="ECO:0000256" key="4">
    <source>
        <dbReference type="ARBA" id="ARBA00023288"/>
    </source>
</evidence>
<evidence type="ECO:0000256" key="3">
    <source>
        <dbReference type="ARBA" id="ARBA00023134"/>
    </source>
</evidence>
<sequence length="213" mass="23317">MADSEVNEHLFKVLVVGDASVGKTSIIKRFVHGIFSSNYKATIGVDFALKVVQWDDNTVVRLQLWDIAGQERYGNMTRVYFRESVGGFVVFDVTARKSFEAVERWLSDLVEKVRLPSGEPIPIVLLANKVDLLDDEGEAFMKDEELAELVGRFGITAVFATSAKQDIGINEASSALIEAILENERAGQMATAKEEEAVTVSGNDPAPAKKGCC</sequence>
<keyword evidence="6" id="KW-0472">Membrane</keyword>
<dbReference type="SMART" id="SM00175">
    <property type="entry name" value="RAB"/>
    <property type="match status" value="1"/>
</dbReference>
<keyword evidence="2 6" id="KW-0547">Nucleotide-binding</keyword>
<comment type="subcellular location">
    <subcellularLocation>
        <location evidence="6">Membrane</location>
        <topology evidence="6">Lipid-anchor</topology>
    </subcellularLocation>
</comment>
<dbReference type="FunFam" id="3.40.50.300:FF:000222">
    <property type="entry name" value="RAB32, member RAS oncogene family"/>
    <property type="match status" value="1"/>
</dbReference>
<evidence type="ECO:0000256" key="6">
    <source>
        <dbReference type="RuleBase" id="RU367128"/>
    </source>
</evidence>
<comment type="similarity">
    <text evidence="1 6">Belongs to the small GTPase superfamily. Rab family.</text>
</comment>
<dbReference type="GeneID" id="25563224"/>
<name>A0A0L0D568_THETB</name>
<evidence type="ECO:0000313" key="8">
    <source>
        <dbReference type="EMBL" id="KNC47211.1"/>
    </source>
</evidence>
<dbReference type="InterPro" id="IPR030697">
    <property type="entry name" value="Rab29/Rab38/Rab32"/>
</dbReference>
<dbReference type="SMART" id="SM00174">
    <property type="entry name" value="RHO"/>
    <property type="match status" value="1"/>
</dbReference>
<proteinExistence type="inferred from homology"/>
<dbReference type="InterPro" id="IPR005225">
    <property type="entry name" value="Small_GTP-bd"/>
</dbReference>
<dbReference type="RefSeq" id="XP_013759980.1">
    <property type="nucleotide sequence ID" value="XM_013904526.1"/>
</dbReference>
<dbReference type="OrthoDB" id="245989at2759"/>
<dbReference type="GO" id="GO:0016020">
    <property type="term" value="C:membrane"/>
    <property type="evidence" value="ECO:0007669"/>
    <property type="project" value="UniProtKB-SubCell"/>
</dbReference>
<dbReference type="STRING" id="461836.A0A0L0D568"/>
<dbReference type="SMART" id="SM00176">
    <property type="entry name" value="RAN"/>
    <property type="match status" value="1"/>
</dbReference>
<feature type="region of interest" description="Disordered" evidence="7">
    <location>
        <begin position="194"/>
        <end position="213"/>
    </location>
</feature>
<dbReference type="NCBIfam" id="TIGR00231">
    <property type="entry name" value="small_GTP"/>
    <property type="match status" value="1"/>
</dbReference>
<dbReference type="Gene3D" id="3.40.50.300">
    <property type="entry name" value="P-loop containing nucleotide triphosphate hydrolases"/>
    <property type="match status" value="1"/>
</dbReference>
<evidence type="ECO:0000313" key="9">
    <source>
        <dbReference type="Proteomes" id="UP000054408"/>
    </source>
</evidence>
<dbReference type="GO" id="GO:0005802">
    <property type="term" value="C:trans-Golgi network"/>
    <property type="evidence" value="ECO:0007669"/>
    <property type="project" value="UniProtKB-UniRule"/>
</dbReference>
<reference evidence="8 9" key="1">
    <citation type="submission" date="2010-05" db="EMBL/GenBank/DDBJ databases">
        <title>The Genome Sequence of Thecamonas trahens ATCC 50062.</title>
        <authorList>
            <consortium name="The Broad Institute Genome Sequencing Platform"/>
            <person name="Russ C."/>
            <person name="Cuomo C."/>
            <person name="Shea T."/>
            <person name="Young S.K."/>
            <person name="Zeng Q."/>
            <person name="Koehrsen M."/>
            <person name="Haas B."/>
            <person name="Borodovsky M."/>
            <person name="Guigo R."/>
            <person name="Alvarado L."/>
            <person name="Berlin A."/>
            <person name="Bochicchio J."/>
            <person name="Borenstein D."/>
            <person name="Chapman S."/>
            <person name="Chen Z."/>
            <person name="Freedman E."/>
            <person name="Gellesch M."/>
            <person name="Goldberg J."/>
            <person name="Griggs A."/>
            <person name="Gujja S."/>
            <person name="Heilman E."/>
            <person name="Heiman D."/>
            <person name="Hepburn T."/>
            <person name="Howarth C."/>
            <person name="Jen D."/>
            <person name="Larson L."/>
            <person name="Mehta T."/>
            <person name="Park D."/>
            <person name="Pearson M."/>
            <person name="Roberts A."/>
            <person name="Saif S."/>
            <person name="Shenoy N."/>
            <person name="Sisk P."/>
            <person name="Stolte C."/>
            <person name="Sykes S."/>
            <person name="Thomson T."/>
            <person name="Walk T."/>
            <person name="White J."/>
            <person name="Yandava C."/>
            <person name="Burger G."/>
            <person name="Gray M.W."/>
            <person name="Holland P.W.H."/>
            <person name="King N."/>
            <person name="Lang F.B.F."/>
            <person name="Roger A.J."/>
            <person name="Ruiz-Trillo I."/>
            <person name="Lander E."/>
            <person name="Nusbaum C."/>
        </authorList>
    </citation>
    <scope>NUCLEOTIDE SEQUENCE [LARGE SCALE GENOMIC DNA]</scope>
    <source>
        <strain evidence="8 9">ATCC 50062</strain>
    </source>
</reference>
<dbReference type="Pfam" id="PF00071">
    <property type="entry name" value="Ras"/>
    <property type="match status" value="1"/>
</dbReference>
<evidence type="ECO:0000256" key="7">
    <source>
        <dbReference type="SAM" id="MobiDB-lite"/>
    </source>
</evidence>
<dbReference type="InterPro" id="IPR001806">
    <property type="entry name" value="Small_GTPase"/>
</dbReference>
<dbReference type="OMA" id="ARRKLCC"/>
<protein>
    <recommendedName>
        <fullName evidence="6">Ras-related protein Rab</fullName>
    </recommendedName>
</protein>
<comment type="function">
    <text evidence="6">The small GTPases Rab are key regulators in vesicle trafficking.</text>
</comment>
<evidence type="ECO:0000256" key="5">
    <source>
        <dbReference type="ARBA" id="ARBA00023289"/>
    </source>
</evidence>
<dbReference type="SMART" id="SM00173">
    <property type="entry name" value="RAS"/>
    <property type="match status" value="1"/>
</dbReference>
<dbReference type="GO" id="GO:0005770">
    <property type="term" value="C:late endosome"/>
    <property type="evidence" value="ECO:0007669"/>
    <property type="project" value="TreeGrafter"/>
</dbReference>
<dbReference type="eggNOG" id="KOG4423">
    <property type="taxonomic scope" value="Eukaryota"/>
</dbReference>
<accession>A0A0L0D568</accession>
<dbReference type="PROSITE" id="PS51421">
    <property type="entry name" value="RAS"/>
    <property type="match status" value="1"/>
</dbReference>
<dbReference type="CDD" id="cd04107">
    <property type="entry name" value="Rab32_Rab38"/>
    <property type="match status" value="1"/>
</dbReference>
<evidence type="ECO:0000256" key="2">
    <source>
        <dbReference type="ARBA" id="ARBA00022741"/>
    </source>
</evidence>
<gene>
    <name evidence="8" type="ORF">AMSG_03639</name>
</gene>
<dbReference type="InterPro" id="IPR027417">
    <property type="entry name" value="P-loop_NTPase"/>
</dbReference>
<dbReference type="PANTHER" id="PTHR47981:SF39">
    <property type="entry name" value="RAS-RELATED PROTEIN RAB"/>
    <property type="match status" value="1"/>
</dbReference>